<dbReference type="OrthoDB" id="415023at2759"/>
<dbReference type="Proteomes" id="UP000019335">
    <property type="component" value="Chromosome 14"/>
</dbReference>
<keyword evidence="1" id="KW-0472">Membrane</keyword>
<keyword evidence="1" id="KW-0812">Transmembrane</keyword>
<sequence>MYPRVPISQVVIIVVVIFIVIVTVISVFIGQLRISAYTLLCSGLTGILLSSFECRVTLMTTTAAGLVRSTPSMFESRDPLDRGGRILMHFPWRIAVTWPV</sequence>
<proteinExistence type="predicted"/>
<reference evidence="2 3" key="1">
    <citation type="journal article" date="2014" name="Mol. Plant">
        <title>Chromosome Scale Genome Assembly and Transcriptome Profiling of Nannochloropsis gaditana in Nitrogen Depletion.</title>
        <authorList>
            <person name="Corteggiani Carpinelli E."/>
            <person name="Telatin A."/>
            <person name="Vitulo N."/>
            <person name="Forcato C."/>
            <person name="D'Angelo M."/>
            <person name="Schiavon R."/>
            <person name="Vezzi A."/>
            <person name="Giacometti G.M."/>
            <person name="Morosinotto T."/>
            <person name="Valle G."/>
        </authorList>
    </citation>
    <scope>NUCLEOTIDE SEQUENCE [LARGE SCALE GENOMIC DNA]</scope>
    <source>
        <strain evidence="2 3">B-31</strain>
    </source>
</reference>
<protein>
    <submittedName>
        <fullName evidence="2">Uncharacterized protein</fullName>
    </submittedName>
</protein>
<keyword evidence="1" id="KW-1133">Transmembrane helix</keyword>
<evidence type="ECO:0000313" key="2">
    <source>
        <dbReference type="EMBL" id="EWM24297.1"/>
    </source>
</evidence>
<keyword evidence="3" id="KW-1185">Reference proteome</keyword>
<evidence type="ECO:0000313" key="3">
    <source>
        <dbReference type="Proteomes" id="UP000019335"/>
    </source>
</evidence>
<feature type="transmembrane region" description="Helical" evidence="1">
    <location>
        <begin position="7"/>
        <end position="28"/>
    </location>
</feature>
<organism evidence="2 3">
    <name type="scientific">Nannochloropsis gaditana</name>
    <dbReference type="NCBI Taxonomy" id="72520"/>
    <lineage>
        <taxon>Eukaryota</taxon>
        <taxon>Sar</taxon>
        <taxon>Stramenopiles</taxon>
        <taxon>Ochrophyta</taxon>
        <taxon>Eustigmatophyceae</taxon>
        <taxon>Eustigmatales</taxon>
        <taxon>Monodopsidaceae</taxon>
        <taxon>Nannochloropsis</taxon>
    </lineage>
</organism>
<name>W7TDD4_9STRA</name>
<comment type="caution">
    <text evidence="2">The sequence shown here is derived from an EMBL/GenBank/DDBJ whole genome shotgun (WGS) entry which is preliminary data.</text>
</comment>
<evidence type="ECO:0000256" key="1">
    <source>
        <dbReference type="SAM" id="Phobius"/>
    </source>
</evidence>
<gene>
    <name evidence="2" type="ORF">Naga_100047g41</name>
</gene>
<dbReference type="AlphaFoldDB" id="W7TDD4"/>
<dbReference type="EMBL" id="AZIL01001305">
    <property type="protein sequence ID" value="EWM24297.1"/>
    <property type="molecule type" value="Genomic_DNA"/>
</dbReference>
<accession>W7TDD4</accession>
<feature type="transmembrane region" description="Helical" evidence="1">
    <location>
        <begin position="34"/>
        <end position="52"/>
    </location>
</feature>